<protein>
    <submittedName>
        <fullName evidence="3">Tripartite tricarboxylate transporter substrate binding protein</fullName>
    </submittedName>
</protein>
<evidence type="ECO:0000256" key="1">
    <source>
        <dbReference type="ARBA" id="ARBA00006987"/>
    </source>
</evidence>
<reference evidence="4" key="1">
    <citation type="journal article" date="2019" name="Int. J. Syst. Evol. Microbiol.">
        <title>The Global Catalogue of Microorganisms (GCM) 10K type strain sequencing project: providing services to taxonomists for standard genome sequencing and annotation.</title>
        <authorList>
            <consortium name="The Broad Institute Genomics Platform"/>
            <consortium name="The Broad Institute Genome Sequencing Center for Infectious Disease"/>
            <person name="Wu L."/>
            <person name="Ma J."/>
        </authorList>
    </citation>
    <scope>NUCLEOTIDE SEQUENCE [LARGE SCALE GENOMIC DNA]</scope>
    <source>
        <strain evidence="4">JCM 17666</strain>
    </source>
</reference>
<dbReference type="EMBL" id="BAABFO010000001">
    <property type="protein sequence ID" value="GAA4321482.1"/>
    <property type="molecule type" value="Genomic_DNA"/>
</dbReference>
<dbReference type="RefSeq" id="WP_345245168.1">
    <property type="nucleotide sequence ID" value="NZ_BAABFO010000001.1"/>
</dbReference>
<keyword evidence="4" id="KW-1185">Reference proteome</keyword>
<proteinExistence type="inferred from homology"/>
<sequence>MARFRFAVGVFLSSALVGGAGAAAAQSFPQKPIRIVAPYVPGGTVDAVARMLAARFAAEFNQQVVVENRAGASGNIGSAAVAEAPPDGYTLLLNSSTLVTNPFVMKEKPPFDPLKDFTPLALVASTPLVFVAGRNSGIDSVADFVRQAKAHPEKTNFGLGGYGSAGQMAMESFNLRTGLSVPLVIYQGSAPALTDIVGGQLTGMMDPVLTTQPFVASGRLKAIGVTGAKRTASLPGVPTLAEAGVPDINFVSWYGLWGPRGLPPAVAQRIQAAVGKALALPESRQWLLKQGMDAGTLTGDAFKAYVENETAKYLQVIKEARIEAR</sequence>
<comment type="caution">
    <text evidence="3">The sequence shown here is derived from an EMBL/GenBank/DDBJ whole genome shotgun (WGS) entry which is preliminary data.</text>
</comment>
<feature type="chain" id="PRO_5047359757" evidence="2">
    <location>
        <begin position="23"/>
        <end position="325"/>
    </location>
</feature>
<dbReference type="PIRSF" id="PIRSF017082">
    <property type="entry name" value="YflP"/>
    <property type="match status" value="1"/>
</dbReference>
<evidence type="ECO:0000313" key="3">
    <source>
        <dbReference type="EMBL" id="GAA4321482.1"/>
    </source>
</evidence>
<dbReference type="Pfam" id="PF03401">
    <property type="entry name" value="TctC"/>
    <property type="match status" value="1"/>
</dbReference>
<comment type="similarity">
    <text evidence="1">Belongs to the UPF0065 (bug) family.</text>
</comment>
<dbReference type="InterPro" id="IPR042100">
    <property type="entry name" value="Bug_dom1"/>
</dbReference>
<dbReference type="SUPFAM" id="SSF53850">
    <property type="entry name" value="Periplasmic binding protein-like II"/>
    <property type="match status" value="1"/>
</dbReference>
<dbReference type="Gene3D" id="3.40.190.150">
    <property type="entry name" value="Bordetella uptake gene, domain 1"/>
    <property type="match status" value="1"/>
</dbReference>
<dbReference type="Proteomes" id="UP001501671">
    <property type="component" value="Unassembled WGS sequence"/>
</dbReference>
<organism evidence="3 4">
    <name type="scientific">Pigmentiphaga soli</name>
    <dbReference type="NCBI Taxonomy" id="1007095"/>
    <lineage>
        <taxon>Bacteria</taxon>
        <taxon>Pseudomonadati</taxon>
        <taxon>Pseudomonadota</taxon>
        <taxon>Betaproteobacteria</taxon>
        <taxon>Burkholderiales</taxon>
        <taxon>Alcaligenaceae</taxon>
        <taxon>Pigmentiphaga</taxon>
    </lineage>
</organism>
<dbReference type="Gene3D" id="3.40.190.10">
    <property type="entry name" value="Periplasmic binding protein-like II"/>
    <property type="match status" value="1"/>
</dbReference>
<dbReference type="CDD" id="cd13578">
    <property type="entry name" value="PBP2_Bug27"/>
    <property type="match status" value="1"/>
</dbReference>
<dbReference type="InterPro" id="IPR005064">
    <property type="entry name" value="BUG"/>
</dbReference>
<accession>A0ABP8GCG4</accession>
<evidence type="ECO:0000313" key="4">
    <source>
        <dbReference type="Proteomes" id="UP001501671"/>
    </source>
</evidence>
<gene>
    <name evidence="3" type="ORF">GCM10023144_00760</name>
</gene>
<evidence type="ECO:0000256" key="2">
    <source>
        <dbReference type="SAM" id="SignalP"/>
    </source>
</evidence>
<feature type="signal peptide" evidence="2">
    <location>
        <begin position="1"/>
        <end position="22"/>
    </location>
</feature>
<dbReference type="PANTHER" id="PTHR42928:SF5">
    <property type="entry name" value="BLR1237 PROTEIN"/>
    <property type="match status" value="1"/>
</dbReference>
<dbReference type="PANTHER" id="PTHR42928">
    <property type="entry name" value="TRICARBOXYLATE-BINDING PROTEIN"/>
    <property type="match status" value="1"/>
</dbReference>
<name>A0ABP8GCG4_9BURK</name>
<keyword evidence="2" id="KW-0732">Signal</keyword>